<dbReference type="Proteomes" id="UP000314294">
    <property type="component" value="Unassembled WGS sequence"/>
</dbReference>
<name>A0A4Z2HDH1_9TELE</name>
<dbReference type="EMBL" id="SRLO01000285">
    <property type="protein sequence ID" value="TNN62842.1"/>
    <property type="molecule type" value="Genomic_DNA"/>
</dbReference>
<protein>
    <submittedName>
        <fullName evidence="1">Uncharacterized protein</fullName>
    </submittedName>
</protein>
<evidence type="ECO:0000313" key="1">
    <source>
        <dbReference type="EMBL" id="TNN62842.1"/>
    </source>
</evidence>
<keyword evidence="2" id="KW-1185">Reference proteome</keyword>
<dbReference type="AlphaFoldDB" id="A0A4Z2HDH1"/>
<accession>A0A4Z2HDH1</accession>
<sequence>MASIPLKEKDRLMLFTMHFPWQHFSPASITEKLEESMHRGTWGGSGRVSSGLYEFLSTARQTLTRAMSGSEPIRLQNLVIAAGPSSIPSSMLISRTWAPISTWVLAMLRASWTTDAR</sequence>
<reference evidence="1 2" key="1">
    <citation type="submission" date="2019-03" db="EMBL/GenBank/DDBJ databases">
        <title>First draft genome of Liparis tanakae, snailfish: a comprehensive survey of snailfish specific genes.</title>
        <authorList>
            <person name="Kim W."/>
            <person name="Song I."/>
            <person name="Jeong J.-H."/>
            <person name="Kim D."/>
            <person name="Kim S."/>
            <person name="Ryu S."/>
            <person name="Song J.Y."/>
            <person name="Lee S.K."/>
        </authorList>
    </citation>
    <scope>NUCLEOTIDE SEQUENCE [LARGE SCALE GENOMIC DNA]</scope>
    <source>
        <tissue evidence="1">Muscle</tissue>
    </source>
</reference>
<proteinExistence type="predicted"/>
<evidence type="ECO:0000313" key="2">
    <source>
        <dbReference type="Proteomes" id="UP000314294"/>
    </source>
</evidence>
<organism evidence="1 2">
    <name type="scientific">Liparis tanakae</name>
    <name type="common">Tanaka's snailfish</name>
    <dbReference type="NCBI Taxonomy" id="230148"/>
    <lineage>
        <taxon>Eukaryota</taxon>
        <taxon>Metazoa</taxon>
        <taxon>Chordata</taxon>
        <taxon>Craniata</taxon>
        <taxon>Vertebrata</taxon>
        <taxon>Euteleostomi</taxon>
        <taxon>Actinopterygii</taxon>
        <taxon>Neopterygii</taxon>
        <taxon>Teleostei</taxon>
        <taxon>Neoteleostei</taxon>
        <taxon>Acanthomorphata</taxon>
        <taxon>Eupercaria</taxon>
        <taxon>Perciformes</taxon>
        <taxon>Cottioidei</taxon>
        <taxon>Cottales</taxon>
        <taxon>Liparidae</taxon>
        <taxon>Liparis</taxon>
    </lineage>
</organism>
<comment type="caution">
    <text evidence="1">The sequence shown here is derived from an EMBL/GenBank/DDBJ whole genome shotgun (WGS) entry which is preliminary data.</text>
</comment>
<gene>
    <name evidence="1" type="ORF">EYF80_026917</name>
</gene>